<dbReference type="InterPro" id="IPR051601">
    <property type="entry name" value="Serine_prot/Carboxylest_S33"/>
</dbReference>
<gene>
    <name evidence="5" type="ORF">FN846DRAFT_441123</name>
</gene>
<evidence type="ECO:0000313" key="5">
    <source>
        <dbReference type="EMBL" id="KAA8911418.1"/>
    </source>
</evidence>
<dbReference type="InterPro" id="IPR000073">
    <property type="entry name" value="AB_hydrolase_1"/>
</dbReference>
<evidence type="ECO:0000259" key="3">
    <source>
        <dbReference type="Pfam" id="PF00561"/>
    </source>
</evidence>
<dbReference type="InterPro" id="IPR029058">
    <property type="entry name" value="AB_hydrolase_fold"/>
</dbReference>
<keyword evidence="2 5" id="KW-0378">Hydrolase</keyword>
<feature type="domain" description="Peptidase S33 tripeptidyl aminopeptidase-like C-terminal" evidence="4">
    <location>
        <begin position="427"/>
        <end position="493"/>
    </location>
</feature>
<dbReference type="OrthoDB" id="425534at2759"/>
<evidence type="ECO:0000259" key="4">
    <source>
        <dbReference type="Pfam" id="PF08386"/>
    </source>
</evidence>
<organism evidence="5 6">
    <name type="scientific">Sphaerosporella brunnea</name>
    <dbReference type="NCBI Taxonomy" id="1250544"/>
    <lineage>
        <taxon>Eukaryota</taxon>
        <taxon>Fungi</taxon>
        <taxon>Dikarya</taxon>
        <taxon>Ascomycota</taxon>
        <taxon>Pezizomycotina</taxon>
        <taxon>Pezizomycetes</taxon>
        <taxon>Pezizales</taxon>
        <taxon>Pyronemataceae</taxon>
        <taxon>Sphaerosporella</taxon>
    </lineage>
</organism>
<dbReference type="GO" id="GO:0016787">
    <property type="term" value="F:hydrolase activity"/>
    <property type="evidence" value="ECO:0007669"/>
    <property type="project" value="UniProtKB-KW"/>
</dbReference>
<keyword evidence="6" id="KW-1185">Reference proteome</keyword>
<dbReference type="EMBL" id="VXIS01000036">
    <property type="protein sequence ID" value="KAA8911418.1"/>
    <property type="molecule type" value="Genomic_DNA"/>
</dbReference>
<dbReference type="SUPFAM" id="SSF53474">
    <property type="entry name" value="alpha/beta-Hydrolases"/>
    <property type="match status" value="1"/>
</dbReference>
<dbReference type="Pfam" id="PF08386">
    <property type="entry name" value="Abhydrolase_4"/>
    <property type="match status" value="1"/>
</dbReference>
<dbReference type="PANTHER" id="PTHR43248">
    <property type="entry name" value="2-SUCCINYL-6-HYDROXY-2,4-CYCLOHEXADIENE-1-CARBOXYLATE SYNTHASE"/>
    <property type="match status" value="1"/>
</dbReference>
<dbReference type="Gene3D" id="3.40.50.1820">
    <property type="entry name" value="alpha/beta hydrolase"/>
    <property type="match status" value="1"/>
</dbReference>
<evidence type="ECO:0000313" key="6">
    <source>
        <dbReference type="Proteomes" id="UP000326924"/>
    </source>
</evidence>
<proteinExistence type="inferred from homology"/>
<comment type="similarity">
    <text evidence="1">Belongs to the peptidase S33 family.</text>
</comment>
<feature type="domain" description="AB hydrolase-1" evidence="3">
    <location>
        <begin position="58"/>
        <end position="271"/>
    </location>
</feature>
<name>A0A5J5F5R2_9PEZI</name>
<sequence>MITPTPDLRWYPCFDGLECARLQVPLDWTSPSDPRTVAIAMTKIPASVPESSPEWDGPVLLNPGGPGGSGVEFALTMGKRIQSIVGATHSVIGFDPRGINNTTPATSCFPDDSARSVWALRSGGRVAGYSSDGFDLAVEYARAASLGAVCGNRIEAGSGADFDGTPNVARDMLAIVEASWNRLGVDGSKKGLRYWGFSYGTALGQTFATMYPDRVERLVLDGVVDMDDYYIGGWRTNLQDADGVIESFFTYCAKTSACPLHAETLSAIKSRVTRLLEATQEPVPVLGDKAPDWISDADIRTLFFWSLYNPIQRFPLAAAALAALEAGDAAKVADLIHPPFSCECALDLRPNTGSEADFNILCQDGAGNDATLTQFAEYVKELQQQSALIGGNWAKIQMACTGYHSPARGLLPWRDGNLTGWNQQPWGANTSVPILFVSTKLDPVTPLRNAQKMKERFEGAGLLVQDNPGHCSLSAPSACVARVIGRYFAEGTVGVGECAADAEPWGVQVEAAEATWNPRIPGGVW</sequence>
<evidence type="ECO:0000256" key="2">
    <source>
        <dbReference type="ARBA" id="ARBA00022801"/>
    </source>
</evidence>
<dbReference type="InterPro" id="IPR013595">
    <property type="entry name" value="Pept_S33_TAP-like_C"/>
</dbReference>
<accession>A0A5J5F5R2</accession>
<protein>
    <submittedName>
        <fullName evidence="5">Alpha/Beta hydrolase protein</fullName>
    </submittedName>
</protein>
<comment type="caution">
    <text evidence="5">The sequence shown here is derived from an EMBL/GenBank/DDBJ whole genome shotgun (WGS) entry which is preliminary data.</text>
</comment>
<evidence type="ECO:0000256" key="1">
    <source>
        <dbReference type="ARBA" id="ARBA00010088"/>
    </source>
</evidence>
<reference evidence="5 6" key="1">
    <citation type="submission" date="2019-09" db="EMBL/GenBank/DDBJ databases">
        <title>Draft genome of the ectomycorrhizal ascomycete Sphaerosporella brunnea.</title>
        <authorList>
            <consortium name="DOE Joint Genome Institute"/>
            <person name="Benucci G.M."/>
            <person name="Marozzi G."/>
            <person name="Antonielli L."/>
            <person name="Sanchez S."/>
            <person name="Marco P."/>
            <person name="Wang X."/>
            <person name="Falini L.B."/>
            <person name="Barry K."/>
            <person name="Haridas S."/>
            <person name="Lipzen A."/>
            <person name="Labutti K."/>
            <person name="Grigoriev I.V."/>
            <person name="Murat C."/>
            <person name="Martin F."/>
            <person name="Albertini E."/>
            <person name="Donnini D."/>
            <person name="Bonito G."/>
        </authorList>
    </citation>
    <scope>NUCLEOTIDE SEQUENCE [LARGE SCALE GENOMIC DNA]</scope>
    <source>
        <strain evidence="5 6">Sb_GMNB300</strain>
    </source>
</reference>
<dbReference type="Proteomes" id="UP000326924">
    <property type="component" value="Unassembled WGS sequence"/>
</dbReference>
<dbReference type="Pfam" id="PF00561">
    <property type="entry name" value="Abhydrolase_1"/>
    <property type="match status" value="1"/>
</dbReference>
<dbReference type="PANTHER" id="PTHR43248:SF25">
    <property type="entry name" value="AB HYDROLASE-1 DOMAIN-CONTAINING PROTEIN-RELATED"/>
    <property type="match status" value="1"/>
</dbReference>
<dbReference type="InParanoid" id="A0A5J5F5R2"/>
<dbReference type="AlphaFoldDB" id="A0A5J5F5R2"/>